<dbReference type="RefSeq" id="XP_028151503.1">
    <property type="nucleotide sequence ID" value="XM_028295702.1"/>
</dbReference>
<accession>A0A6P7H1A2</accession>
<dbReference type="GO" id="GO:0070008">
    <property type="term" value="F:serine-type exopeptidase activity"/>
    <property type="evidence" value="ECO:0007669"/>
    <property type="project" value="InterPro"/>
</dbReference>
<evidence type="ECO:0000313" key="6">
    <source>
        <dbReference type="RefSeq" id="XP_028151503.1"/>
    </source>
</evidence>
<name>A0A6P7H1A2_DIAVI</name>
<dbReference type="InterPro" id="IPR008758">
    <property type="entry name" value="Peptidase_S28"/>
</dbReference>
<evidence type="ECO:0000256" key="3">
    <source>
        <dbReference type="ARBA" id="ARBA00022729"/>
    </source>
</evidence>
<sequence>MLKFTGVPSCMNHKCYLRCREIPSKRTVTIPAGNGDLSTENLVYLTSQQALSDLAFFIEGMNQKHNLTHDVKWIVFGGSYAGNLAAWLRLKYPHLVHGAMSRYFVNDEFAGGNRNLAFLQIGGENEASSSWVTGGSWITYARQYKAILFELEHRYYGNSHPTVDLSTENLVYLTSQQALGDLAFFIETMNRQYNLTPDVKWIVFGCSYPGNLAAWMRLKHPDLVHGTVSTSAPLLAKLDFPEYLEDVAASFRASSQTCINALQQSFDQVQVLLQTVAGQKNLNQLFHLCEDISLSVNNPLDMSNFFRKLIMVFADMIQYNKKLWGLQNITTVDWLCGILLDQSNNEPAINRLANAFNVNQNGNCFSYKYDIEISEFTNTAWGSLRSFGDRQWAYQTCTEFGYFQTSAQFPLSFFIQRCQDIFKSPYNKMFLDQAINRTNAFYGGLSIVNKVSNVVFVQGTLDPWRLLGITKSLNYKAPAILTKDYEKILGKEMAVCETEEVKGDHLSMVFDYLMTLYDQSTTSIEAERAFFANGYMCSSVQ</sequence>
<reference evidence="6" key="1">
    <citation type="submission" date="2025-08" db="UniProtKB">
        <authorList>
            <consortium name="RefSeq"/>
        </authorList>
    </citation>
    <scope>IDENTIFICATION</scope>
    <source>
        <tissue evidence="6">Whole insect</tissue>
    </source>
</reference>
<evidence type="ECO:0000256" key="1">
    <source>
        <dbReference type="ARBA" id="ARBA00011079"/>
    </source>
</evidence>
<dbReference type="PANTHER" id="PTHR11010:SF117">
    <property type="entry name" value="SERINE PROTEASE 16"/>
    <property type="match status" value="1"/>
</dbReference>
<dbReference type="InParanoid" id="A0A6P7H1A2"/>
<keyword evidence="4" id="KW-0378">Hydrolase</keyword>
<keyword evidence="2 6" id="KW-0645">Protease</keyword>
<evidence type="ECO:0000256" key="2">
    <source>
        <dbReference type="ARBA" id="ARBA00022670"/>
    </source>
</evidence>
<dbReference type="PANTHER" id="PTHR11010">
    <property type="entry name" value="PROTEASE S28 PRO-X CARBOXYPEPTIDASE-RELATED"/>
    <property type="match status" value="1"/>
</dbReference>
<organism evidence="6">
    <name type="scientific">Diabrotica virgifera virgifera</name>
    <name type="common">western corn rootworm</name>
    <dbReference type="NCBI Taxonomy" id="50390"/>
    <lineage>
        <taxon>Eukaryota</taxon>
        <taxon>Metazoa</taxon>
        <taxon>Ecdysozoa</taxon>
        <taxon>Arthropoda</taxon>
        <taxon>Hexapoda</taxon>
        <taxon>Insecta</taxon>
        <taxon>Pterygota</taxon>
        <taxon>Neoptera</taxon>
        <taxon>Endopterygota</taxon>
        <taxon>Coleoptera</taxon>
        <taxon>Polyphaga</taxon>
        <taxon>Cucujiformia</taxon>
        <taxon>Chrysomeloidea</taxon>
        <taxon>Chrysomelidae</taxon>
        <taxon>Galerucinae</taxon>
        <taxon>Diabroticina</taxon>
        <taxon>Diabroticites</taxon>
        <taxon>Diabrotica</taxon>
    </lineage>
</organism>
<dbReference type="GO" id="GO:0008239">
    <property type="term" value="F:dipeptidyl-peptidase activity"/>
    <property type="evidence" value="ECO:0007669"/>
    <property type="project" value="TreeGrafter"/>
</dbReference>
<gene>
    <name evidence="6" type="primary">LOC114344878</name>
</gene>
<dbReference type="Gene3D" id="1.20.120.980">
    <property type="entry name" value="Serine carboxypeptidase S28, SKS domain"/>
    <property type="match status" value="1"/>
</dbReference>
<evidence type="ECO:0000256" key="5">
    <source>
        <dbReference type="ARBA" id="ARBA00023180"/>
    </source>
</evidence>
<keyword evidence="3" id="KW-0732">Signal</keyword>
<keyword evidence="5" id="KW-0325">Glycoprotein</keyword>
<dbReference type="SUPFAM" id="SSF53474">
    <property type="entry name" value="alpha/beta-Hydrolases"/>
    <property type="match status" value="2"/>
</dbReference>
<dbReference type="Gene3D" id="3.40.50.1820">
    <property type="entry name" value="alpha/beta hydrolase"/>
    <property type="match status" value="2"/>
</dbReference>
<proteinExistence type="inferred from homology"/>
<dbReference type="Pfam" id="PF05577">
    <property type="entry name" value="Peptidase_S28"/>
    <property type="match status" value="1"/>
</dbReference>
<evidence type="ECO:0000256" key="4">
    <source>
        <dbReference type="ARBA" id="ARBA00022801"/>
    </source>
</evidence>
<dbReference type="InterPro" id="IPR029058">
    <property type="entry name" value="AB_hydrolase_fold"/>
</dbReference>
<dbReference type="AlphaFoldDB" id="A0A6P7H1A2"/>
<dbReference type="InterPro" id="IPR042269">
    <property type="entry name" value="Ser_carbopepase_S28_SKS"/>
</dbReference>
<protein>
    <submittedName>
        <fullName evidence="6">Serine protease K12H4.7</fullName>
    </submittedName>
</protein>
<feature type="non-terminal residue" evidence="6">
    <location>
        <position position="541"/>
    </location>
</feature>
<dbReference type="GO" id="GO:0006508">
    <property type="term" value="P:proteolysis"/>
    <property type="evidence" value="ECO:0007669"/>
    <property type="project" value="UniProtKB-KW"/>
</dbReference>
<comment type="similarity">
    <text evidence="1">Belongs to the peptidase S28 family.</text>
</comment>